<evidence type="ECO:0000256" key="1">
    <source>
        <dbReference type="ARBA" id="ARBA00004651"/>
    </source>
</evidence>
<dbReference type="GO" id="GO:0005886">
    <property type="term" value="C:plasma membrane"/>
    <property type="evidence" value="ECO:0007669"/>
    <property type="project" value="UniProtKB-SubCell"/>
</dbReference>
<dbReference type="PIRSF" id="PIRSF006324">
    <property type="entry name" value="LeuE"/>
    <property type="match status" value="1"/>
</dbReference>
<evidence type="ECO:0000313" key="8">
    <source>
        <dbReference type="Proteomes" id="UP000241426"/>
    </source>
</evidence>
<comment type="similarity">
    <text evidence="2">Belongs to the Rht family.</text>
</comment>
<proteinExistence type="inferred from homology"/>
<dbReference type="PANTHER" id="PTHR30086">
    <property type="entry name" value="ARGININE EXPORTER PROTEIN ARGO"/>
    <property type="match status" value="1"/>
</dbReference>
<organism evidence="7 8">
    <name type="scientific">Photobacterium kishitanii</name>
    <dbReference type="NCBI Taxonomy" id="318456"/>
    <lineage>
        <taxon>Bacteria</taxon>
        <taxon>Pseudomonadati</taxon>
        <taxon>Pseudomonadota</taxon>
        <taxon>Gammaproteobacteria</taxon>
        <taxon>Vibrionales</taxon>
        <taxon>Vibrionaceae</taxon>
        <taxon>Photobacterium</taxon>
    </lineage>
</organism>
<comment type="caution">
    <text evidence="7">The sequence shown here is derived from an EMBL/GenBank/DDBJ whole genome shotgun (WGS) entry which is preliminary data.</text>
</comment>
<sequence length="205" mass="22063">MSVEIWLAYVVAAIVFSFAPGSGTVNSISNGMVYGWRKSLASIVGLQLGMAVHIVLVGVGLGALVAQSALAFTVIKWVGVGYLVWLGIQKWREQSTLAIENVDKSVTSGCLFRRAVLVNLTNPKTIVFLVALFPQFINAAQPQLPQLLILGVTTLVIDACVMMFYVCLASRFTGYIRSATVMTRLNRIFGSMFIGCGALLALARA</sequence>
<protein>
    <submittedName>
        <fullName evidence="7">Homoserine/homoserine lactone efflux protein</fullName>
    </submittedName>
</protein>
<comment type="subcellular location">
    <subcellularLocation>
        <location evidence="1">Cell membrane</location>
        <topology evidence="1">Multi-pass membrane protein</topology>
    </subcellularLocation>
</comment>
<evidence type="ECO:0000313" key="7">
    <source>
        <dbReference type="EMBL" id="PSU98805.1"/>
    </source>
</evidence>
<dbReference type="GO" id="GO:0042970">
    <property type="term" value="F:homoserine transmembrane transporter activity"/>
    <property type="evidence" value="ECO:0007669"/>
    <property type="project" value="TreeGrafter"/>
</dbReference>
<name>A0A0B7J8T2_9GAMM</name>
<evidence type="ECO:0000256" key="3">
    <source>
        <dbReference type="ARBA" id="ARBA00022475"/>
    </source>
</evidence>
<evidence type="ECO:0000256" key="2">
    <source>
        <dbReference type="ARBA" id="ARBA00007928"/>
    </source>
</evidence>
<keyword evidence="3" id="KW-1003">Cell membrane</keyword>
<reference evidence="7 8" key="1">
    <citation type="submission" date="2018-01" db="EMBL/GenBank/DDBJ databases">
        <title>Whole genome sequencing of Histamine producing bacteria.</title>
        <authorList>
            <person name="Butler K."/>
        </authorList>
    </citation>
    <scope>NUCLEOTIDE SEQUENCE [LARGE SCALE GENOMIC DNA]</scope>
    <source>
        <strain evidence="7 8">FS-7.2</strain>
    </source>
</reference>
<dbReference type="Proteomes" id="UP000241426">
    <property type="component" value="Unassembled WGS sequence"/>
</dbReference>
<gene>
    <name evidence="7" type="ORF">C9J27_12045</name>
</gene>
<dbReference type="eggNOG" id="COG1280">
    <property type="taxonomic scope" value="Bacteria"/>
</dbReference>
<keyword evidence="4" id="KW-0812">Transmembrane</keyword>
<dbReference type="InterPro" id="IPR001123">
    <property type="entry name" value="LeuE-type"/>
</dbReference>
<evidence type="ECO:0000256" key="5">
    <source>
        <dbReference type="ARBA" id="ARBA00022989"/>
    </source>
</evidence>
<accession>A0A0B7J8T2</accession>
<keyword evidence="6" id="KW-0472">Membrane</keyword>
<dbReference type="EMBL" id="PYNF01000008">
    <property type="protein sequence ID" value="PSU98805.1"/>
    <property type="molecule type" value="Genomic_DNA"/>
</dbReference>
<evidence type="ECO:0000256" key="6">
    <source>
        <dbReference type="ARBA" id="ARBA00023136"/>
    </source>
</evidence>
<dbReference type="GeneID" id="29942681"/>
<dbReference type="PANTHER" id="PTHR30086:SF14">
    <property type="entry name" value="HOMOSERINE_HOMOSERINE LACTONE EFFLUX PROTEIN"/>
    <property type="match status" value="1"/>
</dbReference>
<keyword evidence="5" id="KW-1133">Transmembrane helix</keyword>
<evidence type="ECO:0000256" key="4">
    <source>
        <dbReference type="ARBA" id="ARBA00022692"/>
    </source>
</evidence>
<dbReference type="RefSeq" id="WP_036789236.1">
    <property type="nucleotide sequence ID" value="NZ_JAUZMX010000001.1"/>
</dbReference>
<dbReference type="NCBIfam" id="NF007812">
    <property type="entry name" value="PRK10520.1"/>
    <property type="match status" value="1"/>
</dbReference>
<dbReference type="Pfam" id="PF01810">
    <property type="entry name" value="LysE"/>
    <property type="match status" value="1"/>
</dbReference>
<accession>A0A2T3KI41</accession>
<dbReference type="AlphaFoldDB" id="A0A0B7J8T2"/>